<reference evidence="2" key="1">
    <citation type="journal article" date="2023" name="PhytoFront">
        <title>Draft Genome Resources of Seven Strains of Tilletia horrida, Causal Agent of Kernel Smut of Rice.</title>
        <authorList>
            <person name="Khanal S."/>
            <person name="Antony Babu S."/>
            <person name="Zhou X.G."/>
        </authorList>
    </citation>
    <scope>NUCLEOTIDE SEQUENCE</scope>
    <source>
        <strain evidence="2">TX3</strain>
    </source>
</reference>
<evidence type="ECO:0000313" key="3">
    <source>
        <dbReference type="Proteomes" id="UP001176521"/>
    </source>
</evidence>
<comment type="caution">
    <text evidence="2">The sequence shown here is derived from an EMBL/GenBank/DDBJ whole genome shotgun (WGS) entry which is preliminary data.</text>
</comment>
<dbReference type="AlphaFoldDB" id="A0AAN6JJG6"/>
<protein>
    <submittedName>
        <fullName evidence="2">Uncharacterized protein</fullName>
    </submittedName>
</protein>
<name>A0AAN6JJG6_9BASI</name>
<evidence type="ECO:0000256" key="1">
    <source>
        <dbReference type="SAM" id="MobiDB-lite"/>
    </source>
</evidence>
<keyword evidence="3" id="KW-1185">Reference proteome</keyword>
<dbReference type="Proteomes" id="UP001176521">
    <property type="component" value="Unassembled WGS sequence"/>
</dbReference>
<feature type="region of interest" description="Disordered" evidence="1">
    <location>
        <begin position="1"/>
        <end position="30"/>
    </location>
</feature>
<dbReference type="EMBL" id="JAPDMQ010000331">
    <property type="protein sequence ID" value="KAK0526956.1"/>
    <property type="molecule type" value="Genomic_DNA"/>
</dbReference>
<proteinExistence type="predicted"/>
<accession>A0AAN6JJG6</accession>
<gene>
    <name evidence="2" type="ORF">OC842_005026</name>
</gene>
<organism evidence="2 3">
    <name type="scientific">Tilletia horrida</name>
    <dbReference type="NCBI Taxonomy" id="155126"/>
    <lineage>
        <taxon>Eukaryota</taxon>
        <taxon>Fungi</taxon>
        <taxon>Dikarya</taxon>
        <taxon>Basidiomycota</taxon>
        <taxon>Ustilaginomycotina</taxon>
        <taxon>Exobasidiomycetes</taxon>
        <taxon>Tilletiales</taxon>
        <taxon>Tilletiaceae</taxon>
        <taxon>Tilletia</taxon>
    </lineage>
</organism>
<feature type="compositionally biased region" description="Basic residues" evidence="1">
    <location>
        <begin position="8"/>
        <end position="23"/>
    </location>
</feature>
<sequence>MTTASTSQHHHQKDHQTKTKTKTKTATGSASATAASLTGRIKVFKTSDGSALGYIGGLTSEEGVNQIVDSSADAIVVRSAGALHSDFSGPFNLAVLNNASAPYPYLDAGFTGSPSGVANLYTDSTYFNSNNTGNAHYASTGYAHMYESQIWSYNASSHALSITWTNHDGTRVFTYASFEGDTTLQWTADFTAFKKVYYQGQSIELNLRLEPLV</sequence>
<evidence type="ECO:0000313" key="2">
    <source>
        <dbReference type="EMBL" id="KAK0526956.1"/>
    </source>
</evidence>